<name>A0A7W0HW59_9ACTN</name>
<evidence type="ECO:0000313" key="3">
    <source>
        <dbReference type="EMBL" id="MBA2897757.1"/>
    </source>
</evidence>
<protein>
    <submittedName>
        <fullName evidence="3">Uncharacterized protein</fullName>
    </submittedName>
</protein>
<dbReference type="AlphaFoldDB" id="A0A7W0HW59"/>
<keyword evidence="1" id="KW-0175">Coiled coil</keyword>
<proteinExistence type="predicted"/>
<keyword evidence="4" id="KW-1185">Reference proteome</keyword>
<dbReference type="Proteomes" id="UP000530928">
    <property type="component" value="Unassembled WGS sequence"/>
</dbReference>
<evidence type="ECO:0000256" key="1">
    <source>
        <dbReference type="SAM" id="Coils"/>
    </source>
</evidence>
<feature type="compositionally biased region" description="Low complexity" evidence="2">
    <location>
        <begin position="139"/>
        <end position="149"/>
    </location>
</feature>
<accession>A0A7W0HW59</accession>
<feature type="region of interest" description="Disordered" evidence="2">
    <location>
        <begin position="130"/>
        <end position="160"/>
    </location>
</feature>
<comment type="caution">
    <text evidence="3">The sequence shown here is derived from an EMBL/GenBank/DDBJ whole genome shotgun (WGS) entry which is preliminary data.</text>
</comment>
<evidence type="ECO:0000256" key="2">
    <source>
        <dbReference type="SAM" id="MobiDB-lite"/>
    </source>
</evidence>
<organism evidence="3 4">
    <name type="scientific">Nonomuraea soli</name>
    <dbReference type="NCBI Taxonomy" id="1032476"/>
    <lineage>
        <taxon>Bacteria</taxon>
        <taxon>Bacillati</taxon>
        <taxon>Actinomycetota</taxon>
        <taxon>Actinomycetes</taxon>
        <taxon>Streptosporangiales</taxon>
        <taxon>Streptosporangiaceae</taxon>
        <taxon>Nonomuraea</taxon>
    </lineage>
</organism>
<dbReference type="RefSeq" id="WP_181616436.1">
    <property type="nucleotide sequence ID" value="NZ_BAABAM010000015.1"/>
</dbReference>
<gene>
    <name evidence="3" type="ORF">HNR30_009163</name>
</gene>
<feature type="coiled-coil region" evidence="1">
    <location>
        <begin position="46"/>
        <end position="73"/>
    </location>
</feature>
<reference evidence="3 4" key="1">
    <citation type="submission" date="2020-07" db="EMBL/GenBank/DDBJ databases">
        <title>Genomic Encyclopedia of Type Strains, Phase IV (KMG-IV): sequencing the most valuable type-strain genomes for metagenomic binning, comparative biology and taxonomic classification.</title>
        <authorList>
            <person name="Goeker M."/>
        </authorList>
    </citation>
    <scope>NUCLEOTIDE SEQUENCE [LARGE SCALE GENOMIC DNA]</scope>
    <source>
        <strain evidence="3 4">DSM 45533</strain>
    </source>
</reference>
<evidence type="ECO:0000313" key="4">
    <source>
        <dbReference type="Proteomes" id="UP000530928"/>
    </source>
</evidence>
<sequence>MTDPRSRRTGRPEVDALLDRADAEHEAVAELATVNQAEGIVSRARHADLALAHQELLERNRRAEAELEAATAAGDPDRVAAARLARDAAWATFDRFGRDLLRESAQLLTADLERQDALLSRVRTAWSAEDAAHEALARSPGASENSEGSEGSEGYDEGQG</sequence>
<dbReference type="EMBL" id="JACDUR010000013">
    <property type="protein sequence ID" value="MBA2897757.1"/>
    <property type="molecule type" value="Genomic_DNA"/>
</dbReference>